<reference evidence="3" key="1">
    <citation type="submission" date="2022-11" db="UniProtKB">
        <authorList>
            <consortium name="WormBaseParasite"/>
        </authorList>
    </citation>
    <scope>IDENTIFICATION</scope>
</reference>
<proteinExistence type="predicted"/>
<evidence type="ECO:0000313" key="2">
    <source>
        <dbReference type="Proteomes" id="UP000887565"/>
    </source>
</evidence>
<evidence type="ECO:0000313" key="3">
    <source>
        <dbReference type="WBParaSite" id="nRc.2.0.1.t19458-RA"/>
    </source>
</evidence>
<feature type="region of interest" description="Disordered" evidence="1">
    <location>
        <begin position="1"/>
        <end position="20"/>
    </location>
</feature>
<accession>A0A915J0L1</accession>
<name>A0A915J0L1_ROMCU</name>
<evidence type="ECO:0000256" key="1">
    <source>
        <dbReference type="SAM" id="MobiDB-lite"/>
    </source>
</evidence>
<protein>
    <submittedName>
        <fullName evidence="3">Uncharacterized protein</fullName>
    </submittedName>
</protein>
<dbReference type="AlphaFoldDB" id="A0A915J0L1"/>
<keyword evidence="2" id="KW-1185">Reference proteome</keyword>
<dbReference type="WBParaSite" id="nRc.2.0.1.t19458-RA">
    <property type="protein sequence ID" value="nRc.2.0.1.t19458-RA"/>
    <property type="gene ID" value="nRc.2.0.1.g19458"/>
</dbReference>
<organism evidence="2 3">
    <name type="scientific">Romanomermis culicivorax</name>
    <name type="common">Nematode worm</name>
    <dbReference type="NCBI Taxonomy" id="13658"/>
    <lineage>
        <taxon>Eukaryota</taxon>
        <taxon>Metazoa</taxon>
        <taxon>Ecdysozoa</taxon>
        <taxon>Nematoda</taxon>
        <taxon>Enoplea</taxon>
        <taxon>Dorylaimia</taxon>
        <taxon>Mermithida</taxon>
        <taxon>Mermithoidea</taxon>
        <taxon>Mermithidae</taxon>
        <taxon>Romanomermis</taxon>
    </lineage>
</organism>
<dbReference type="Proteomes" id="UP000887565">
    <property type="component" value="Unplaced"/>
</dbReference>
<sequence>MRVLKKLNNREQRGDANSPNAFINNNADTVLSYVEDASGFTVVEFVRHTFVERAISLKYKLAKLNFNSTATYVDLKLGEK</sequence>